<dbReference type="SUPFAM" id="SSF52402">
    <property type="entry name" value="Adenine nucleotide alpha hydrolases-like"/>
    <property type="match status" value="2"/>
</dbReference>
<evidence type="ECO:0000259" key="2">
    <source>
        <dbReference type="Pfam" id="PF00582"/>
    </source>
</evidence>
<feature type="domain" description="UspA" evidence="2">
    <location>
        <begin position="1"/>
        <end position="129"/>
    </location>
</feature>
<dbReference type="AlphaFoldDB" id="A0A424YIB1"/>
<dbReference type="PANTHER" id="PTHR46268:SF26">
    <property type="entry name" value="UNIVERSAL STRESS PROTEIN MJ0577"/>
    <property type="match status" value="1"/>
</dbReference>
<sequence length="283" mass="32566">MFKKIVIASDFSLISDQLLEDITQFKDKGLEEVIILHVLPEGKKGERLKEKSLRKLEKREKLLVDEGIRVRAILKKGVPAFHIKEVTEEEGGDLVMIGTRGHNPLRDFFIGSTALTYIRIATKPTLVIKEKKRKRDMPRRGFFTRPIVPVDFSKYSDNVIKWTLKQDISNYVEEYLLLHVWAVRDDVRDDKESKAKWKEYARQRLEDMKKDYGSRKVKAEVFLRGGFPITQVKELVEDKGASMVIMATRGMGHVIELPIGSIAEGIVREVELPILLLPRVSLI</sequence>
<gene>
    <name evidence="3" type="ORF">D5R97_01070</name>
</gene>
<dbReference type="Gene3D" id="3.40.50.620">
    <property type="entry name" value="HUPs"/>
    <property type="match status" value="2"/>
</dbReference>
<proteinExistence type="inferred from homology"/>
<comment type="caution">
    <text evidence="3">The sequence shown here is derived from an EMBL/GenBank/DDBJ whole genome shotgun (WGS) entry which is preliminary data.</text>
</comment>
<dbReference type="InterPro" id="IPR006015">
    <property type="entry name" value="Universal_stress_UspA"/>
</dbReference>
<evidence type="ECO:0000313" key="4">
    <source>
        <dbReference type="Proteomes" id="UP000285138"/>
    </source>
</evidence>
<dbReference type="EMBL" id="QZAA01000040">
    <property type="protein sequence ID" value="RQD78048.1"/>
    <property type="molecule type" value="Genomic_DNA"/>
</dbReference>
<organism evidence="3 4">
    <name type="scientific">Candidatus Syntrophonatronum acetioxidans</name>
    <dbReference type="NCBI Taxonomy" id="1795816"/>
    <lineage>
        <taxon>Bacteria</taxon>
        <taxon>Bacillati</taxon>
        <taxon>Bacillota</taxon>
        <taxon>Clostridia</taxon>
        <taxon>Eubacteriales</taxon>
        <taxon>Syntrophomonadaceae</taxon>
        <taxon>Candidatus Syntrophonatronum</taxon>
    </lineage>
</organism>
<comment type="similarity">
    <text evidence="1">Belongs to the universal stress protein A family.</text>
</comment>
<dbReference type="PANTHER" id="PTHR46268">
    <property type="entry name" value="STRESS RESPONSE PROTEIN NHAX"/>
    <property type="match status" value="1"/>
</dbReference>
<accession>A0A424YIB1</accession>
<dbReference type="PRINTS" id="PR01438">
    <property type="entry name" value="UNVRSLSTRESS"/>
</dbReference>
<evidence type="ECO:0000256" key="1">
    <source>
        <dbReference type="ARBA" id="ARBA00008791"/>
    </source>
</evidence>
<reference evidence="3 4" key="1">
    <citation type="submission" date="2018-08" db="EMBL/GenBank/DDBJ databases">
        <title>The metabolism and importance of syntrophic acetate oxidation coupled to methane or sulfide production in haloalkaline environments.</title>
        <authorList>
            <person name="Timmers P.H.A."/>
            <person name="Vavourakis C.D."/>
            <person name="Sorokin D.Y."/>
            <person name="Sinninghe Damste J.S."/>
            <person name="Muyzer G."/>
            <person name="Stams A.J.M."/>
            <person name="Plugge C.M."/>
        </authorList>
    </citation>
    <scope>NUCLEOTIDE SEQUENCE [LARGE SCALE GENOMIC DNA]</scope>
    <source>
        <strain evidence="3">MSAO_Bac1</strain>
    </source>
</reference>
<dbReference type="Pfam" id="PF00582">
    <property type="entry name" value="Usp"/>
    <property type="match status" value="2"/>
</dbReference>
<protein>
    <submittedName>
        <fullName evidence="3">Universal stress protein</fullName>
    </submittedName>
</protein>
<feature type="domain" description="UspA" evidence="2">
    <location>
        <begin position="147"/>
        <end position="277"/>
    </location>
</feature>
<dbReference type="InterPro" id="IPR006016">
    <property type="entry name" value="UspA"/>
</dbReference>
<dbReference type="InterPro" id="IPR014729">
    <property type="entry name" value="Rossmann-like_a/b/a_fold"/>
</dbReference>
<dbReference type="Proteomes" id="UP000285138">
    <property type="component" value="Unassembled WGS sequence"/>
</dbReference>
<name>A0A424YIB1_9FIRM</name>
<dbReference type="CDD" id="cd00293">
    <property type="entry name" value="USP-like"/>
    <property type="match status" value="2"/>
</dbReference>
<evidence type="ECO:0000313" key="3">
    <source>
        <dbReference type="EMBL" id="RQD78048.1"/>
    </source>
</evidence>